<dbReference type="KEGG" id="lenr:94171685"/>
<dbReference type="RefSeq" id="XP_067691546.1">
    <property type="nucleotide sequence ID" value="XM_067836175.1"/>
</dbReference>
<name>A0A836G4K9_LEIEN</name>
<dbReference type="GeneID" id="94171685"/>
<comment type="caution">
    <text evidence="8">The sequence shown here is derived from an EMBL/GenBank/DDBJ whole genome shotgun (WGS) entry which is preliminary data.</text>
</comment>
<accession>A0A836G4K9</accession>
<organism evidence="8 9">
    <name type="scientific">Leishmania enriettii</name>
    <dbReference type="NCBI Taxonomy" id="5663"/>
    <lineage>
        <taxon>Eukaryota</taxon>
        <taxon>Discoba</taxon>
        <taxon>Euglenozoa</taxon>
        <taxon>Kinetoplastea</taxon>
        <taxon>Metakinetoplastina</taxon>
        <taxon>Trypanosomatida</taxon>
        <taxon>Trypanosomatidae</taxon>
        <taxon>Leishmaniinae</taxon>
        <taxon>Leishmania</taxon>
    </lineage>
</organism>
<dbReference type="PANTHER" id="PTHR43585">
    <property type="entry name" value="FUMIPYRROLE BIOSYNTHESIS PROTEIN C"/>
    <property type="match status" value="1"/>
</dbReference>
<dbReference type="GO" id="GO:0005524">
    <property type="term" value="F:ATP binding"/>
    <property type="evidence" value="ECO:0007669"/>
    <property type="project" value="UniProtKB-UniRule"/>
</dbReference>
<evidence type="ECO:0000256" key="6">
    <source>
        <dbReference type="SAM" id="MobiDB-lite"/>
    </source>
</evidence>
<dbReference type="GO" id="GO:0046872">
    <property type="term" value="F:metal ion binding"/>
    <property type="evidence" value="ECO:0007669"/>
    <property type="project" value="InterPro"/>
</dbReference>
<proteinExistence type="predicted"/>
<dbReference type="GO" id="GO:0016874">
    <property type="term" value="F:ligase activity"/>
    <property type="evidence" value="ECO:0007669"/>
    <property type="project" value="UniProtKB-KW"/>
</dbReference>
<evidence type="ECO:0000256" key="3">
    <source>
        <dbReference type="ARBA" id="ARBA00022840"/>
    </source>
</evidence>
<dbReference type="InterPro" id="IPR052032">
    <property type="entry name" value="ATP-dep_AA_Ligase"/>
</dbReference>
<protein>
    <recommendedName>
        <fullName evidence="7">ATP-grasp domain-containing protein</fullName>
    </recommendedName>
</protein>
<reference evidence="8 9" key="1">
    <citation type="submission" date="2021-02" db="EMBL/GenBank/DDBJ databases">
        <title>Leishmania (Mundinia) enrietti genome sequencing and assembly.</title>
        <authorList>
            <person name="Almutairi H."/>
            <person name="Gatherer D."/>
        </authorList>
    </citation>
    <scope>NUCLEOTIDE SEQUENCE [LARGE SCALE GENOMIC DNA]</scope>
    <source>
        <strain evidence="8">CUR178</strain>
    </source>
</reference>
<evidence type="ECO:0000259" key="7">
    <source>
        <dbReference type="PROSITE" id="PS50975"/>
    </source>
</evidence>
<dbReference type="SUPFAM" id="SSF56059">
    <property type="entry name" value="Glutathione synthetase ATP-binding domain-like"/>
    <property type="match status" value="1"/>
</dbReference>
<dbReference type="OrthoDB" id="434648at2759"/>
<evidence type="ECO:0000256" key="5">
    <source>
        <dbReference type="SAM" id="Coils"/>
    </source>
</evidence>
<feature type="domain" description="ATP-grasp" evidence="7">
    <location>
        <begin position="338"/>
        <end position="596"/>
    </location>
</feature>
<dbReference type="Pfam" id="PF13535">
    <property type="entry name" value="ATP-grasp_4"/>
    <property type="match status" value="1"/>
</dbReference>
<dbReference type="Proteomes" id="UP000674179">
    <property type="component" value="Chromosome 28"/>
</dbReference>
<dbReference type="PANTHER" id="PTHR43585:SF2">
    <property type="entry name" value="ATP-GRASP ENZYME FSQD"/>
    <property type="match status" value="1"/>
</dbReference>
<keyword evidence="5" id="KW-0175">Coiled coil</keyword>
<dbReference type="InterPro" id="IPR011761">
    <property type="entry name" value="ATP-grasp"/>
</dbReference>
<evidence type="ECO:0000256" key="4">
    <source>
        <dbReference type="PROSITE-ProRule" id="PRU00409"/>
    </source>
</evidence>
<evidence type="ECO:0000256" key="1">
    <source>
        <dbReference type="ARBA" id="ARBA00022598"/>
    </source>
</evidence>
<sequence>MSAESTMGNSNARIPSDATTTSAAATPQARPESMPPPITPSSNSTSLSGPLRSLPGPRRLPRRSARQTDTPPSPPAQYPSNPPPAVTSVPLASLERQQLAQALQRRYHCTDACAASTVNSCYPDEEKCRATIEAKMTASFVLAVGMVPKQREYVDSLRDNLAVAFQHFPYLNGSAKPQDEEKQEGCVSSIARGEDVSNGTASTLNSIDWAVVRARLLSPDKAPLWHMHMELVFSGDTQDVRAYENAYQSLIAKEGFSYVVGCYASGDGVVPALDYVNARLCGESVQSLAQRMGFGEDVVDALDGVEAEVPTRVYTRVNALGNNPATSCSSRQNKGQAQQVLKEAGLAYIRSCVTNRADEAVARVKDGTLLLPVVVKPNSGAGSEFVTLCYTVDDIGVAFSMVEGVRTSQGTDAAQLVVEEYIEGPEYVVNTVSYQGVHVVTDVWESWKYPEPVVTTGLTRLAEEALRSAGIERQKRHKTSILYDRQTLITDLAGLPASHRARRIVEYTLKCLDALGLENGCGHSELRLDTRKAAREWRQQERLRLNECDSLGMVNDESLDGEPILIELNSRMQGDTPRSTEVVGYDQYSLLVYISEAVNVFGAATAASTALPFRVDPSSRPPRVGEIPWPPVPRLYRARPSYGPPVATTVLFLATKEECILNGVALRALTQLGTFQRFTRTIFKPNQPGFVTPLRHTVDLFSSPTSCVMQGSAAEVEADCAVIRSMESATLSLSAKAVLVKLTSSSNEMERLRDNARLISGRLRAATEAYRDVAAQAGLSRDGATEDEAGNEIKGRNIDAYFPQHELATLQRSISALQSELSRTKNNLAAYERRAQHLRTEFSKTLAGQQPTPLYINYKDFSVMKAAGVGNELAVT</sequence>
<feature type="compositionally biased region" description="Low complexity" evidence="6">
    <location>
        <begin position="40"/>
        <end position="57"/>
    </location>
</feature>
<evidence type="ECO:0000256" key="2">
    <source>
        <dbReference type="ARBA" id="ARBA00022741"/>
    </source>
</evidence>
<gene>
    <name evidence="8" type="ORF">CUR178_04467</name>
</gene>
<dbReference type="EMBL" id="JAFHKP010000028">
    <property type="protein sequence ID" value="KAG5475017.1"/>
    <property type="molecule type" value="Genomic_DNA"/>
</dbReference>
<feature type="compositionally biased region" description="Polar residues" evidence="6">
    <location>
        <begin position="1"/>
        <end position="13"/>
    </location>
</feature>
<evidence type="ECO:0000313" key="8">
    <source>
        <dbReference type="EMBL" id="KAG5475017.1"/>
    </source>
</evidence>
<keyword evidence="2 4" id="KW-0547">Nucleotide-binding</keyword>
<dbReference type="Gene3D" id="3.30.470.20">
    <property type="entry name" value="ATP-grasp fold, B domain"/>
    <property type="match status" value="1"/>
</dbReference>
<feature type="region of interest" description="Disordered" evidence="6">
    <location>
        <begin position="1"/>
        <end position="88"/>
    </location>
</feature>
<dbReference type="AlphaFoldDB" id="A0A836G4K9"/>
<feature type="compositionally biased region" description="Pro residues" evidence="6">
    <location>
        <begin position="71"/>
        <end position="85"/>
    </location>
</feature>
<keyword evidence="3 4" id="KW-0067">ATP-binding</keyword>
<feature type="coiled-coil region" evidence="5">
    <location>
        <begin position="807"/>
        <end position="841"/>
    </location>
</feature>
<keyword evidence="1" id="KW-0436">Ligase</keyword>
<evidence type="ECO:0000313" key="9">
    <source>
        <dbReference type="Proteomes" id="UP000674179"/>
    </source>
</evidence>
<keyword evidence="9" id="KW-1185">Reference proteome</keyword>
<dbReference type="PROSITE" id="PS50975">
    <property type="entry name" value="ATP_GRASP"/>
    <property type="match status" value="1"/>
</dbReference>